<evidence type="ECO:0008006" key="3">
    <source>
        <dbReference type="Google" id="ProtNLM"/>
    </source>
</evidence>
<dbReference type="EMBL" id="DTLB01000049">
    <property type="protein sequence ID" value="HFW32961.1"/>
    <property type="molecule type" value="Genomic_DNA"/>
</dbReference>
<reference evidence="2" key="1">
    <citation type="journal article" date="2020" name="mSystems">
        <title>Genome- and Community-Level Interaction Insights into Carbon Utilization and Element Cycling Functions of Hydrothermarchaeota in Hydrothermal Sediment.</title>
        <authorList>
            <person name="Zhou Z."/>
            <person name="Liu Y."/>
            <person name="Xu W."/>
            <person name="Pan J."/>
            <person name="Luo Z.H."/>
            <person name="Li M."/>
        </authorList>
    </citation>
    <scope>NUCLEOTIDE SEQUENCE [LARGE SCALE GENOMIC DNA]</scope>
    <source>
        <strain evidence="1">SpSt-26</strain>
        <strain evidence="2">SpSt-87</strain>
    </source>
</reference>
<proteinExistence type="predicted"/>
<sequence>MRIRVIVKDDGIIFDFDGFKGMHCVEEFQRLLKFLNRAGLEVSVGEMRMKSGVADAADLRDRR</sequence>
<protein>
    <recommendedName>
        <fullName evidence="3">DUF2997 domain-containing protein</fullName>
    </recommendedName>
</protein>
<organism evidence="2">
    <name type="scientific">Archaeoglobus fulgidus</name>
    <dbReference type="NCBI Taxonomy" id="2234"/>
    <lineage>
        <taxon>Archaea</taxon>
        <taxon>Methanobacteriati</taxon>
        <taxon>Methanobacteriota</taxon>
        <taxon>Archaeoglobi</taxon>
        <taxon>Archaeoglobales</taxon>
        <taxon>Archaeoglobaceae</taxon>
        <taxon>Archaeoglobus</taxon>
    </lineage>
</organism>
<comment type="caution">
    <text evidence="2">The sequence shown here is derived from an EMBL/GenBank/DDBJ whole genome shotgun (WGS) entry which is preliminary data.</text>
</comment>
<accession>A0A7C3REA7</accession>
<name>A0A7C3REA7_ARCFL</name>
<dbReference type="AlphaFoldDB" id="A0A7C3REA7"/>
<dbReference type="EMBL" id="DSLA01000088">
    <property type="protein sequence ID" value="HEH35597.1"/>
    <property type="molecule type" value="Genomic_DNA"/>
</dbReference>
<evidence type="ECO:0000313" key="1">
    <source>
        <dbReference type="EMBL" id="HEH35597.1"/>
    </source>
</evidence>
<evidence type="ECO:0000313" key="2">
    <source>
        <dbReference type="EMBL" id="HFW32961.1"/>
    </source>
</evidence>
<gene>
    <name evidence="1" type="ORF">ENP88_05545</name>
    <name evidence="2" type="ORF">ENW66_08470</name>
</gene>